<evidence type="ECO:0000313" key="2">
    <source>
        <dbReference type="EMBL" id="KAF0902258.1"/>
    </source>
</evidence>
<dbReference type="EMBL" id="SPHZ02000008">
    <property type="protein sequence ID" value="KAF0902258.1"/>
    <property type="molecule type" value="Genomic_DNA"/>
</dbReference>
<name>A0A6G1CP61_9ORYZ</name>
<accession>A0A6G1CP61</accession>
<proteinExistence type="predicted"/>
<sequence>MLVSVVTSLTAGDRRPGWIPGNLNSGHLDKFYFLFAALSLVDLAVYVTCVVWYKARHQARQQRGEGEQDHRARLGFGDLVWICIN</sequence>
<protein>
    <submittedName>
        <fullName evidence="2">Uncharacterized protein</fullName>
    </submittedName>
</protein>
<evidence type="ECO:0000313" key="3">
    <source>
        <dbReference type="Proteomes" id="UP000479710"/>
    </source>
</evidence>
<organism evidence="2 3">
    <name type="scientific">Oryza meyeriana var. granulata</name>
    <dbReference type="NCBI Taxonomy" id="110450"/>
    <lineage>
        <taxon>Eukaryota</taxon>
        <taxon>Viridiplantae</taxon>
        <taxon>Streptophyta</taxon>
        <taxon>Embryophyta</taxon>
        <taxon>Tracheophyta</taxon>
        <taxon>Spermatophyta</taxon>
        <taxon>Magnoliopsida</taxon>
        <taxon>Liliopsida</taxon>
        <taxon>Poales</taxon>
        <taxon>Poaceae</taxon>
        <taxon>BOP clade</taxon>
        <taxon>Oryzoideae</taxon>
        <taxon>Oryzeae</taxon>
        <taxon>Oryzinae</taxon>
        <taxon>Oryza</taxon>
        <taxon>Oryza meyeriana</taxon>
    </lineage>
</organism>
<keyword evidence="3" id="KW-1185">Reference proteome</keyword>
<reference evidence="2 3" key="1">
    <citation type="submission" date="2019-11" db="EMBL/GenBank/DDBJ databases">
        <title>Whole genome sequence of Oryza granulata.</title>
        <authorList>
            <person name="Li W."/>
        </authorList>
    </citation>
    <scope>NUCLEOTIDE SEQUENCE [LARGE SCALE GENOMIC DNA]</scope>
    <source>
        <strain evidence="3">cv. Menghai</strain>
        <tissue evidence="2">Leaf</tissue>
    </source>
</reference>
<dbReference type="InterPro" id="IPR036259">
    <property type="entry name" value="MFS_trans_sf"/>
</dbReference>
<dbReference type="OrthoDB" id="8904098at2759"/>
<keyword evidence="1" id="KW-1133">Transmembrane helix</keyword>
<evidence type="ECO:0000256" key="1">
    <source>
        <dbReference type="SAM" id="Phobius"/>
    </source>
</evidence>
<feature type="transmembrane region" description="Helical" evidence="1">
    <location>
        <begin position="31"/>
        <end position="53"/>
    </location>
</feature>
<keyword evidence="1" id="KW-0812">Transmembrane</keyword>
<gene>
    <name evidence="2" type="ORF">E2562_014492</name>
</gene>
<dbReference type="AlphaFoldDB" id="A0A6G1CP61"/>
<keyword evidence="1" id="KW-0472">Membrane</keyword>
<comment type="caution">
    <text evidence="2">The sequence shown here is derived from an EMBL/GenBank/DDBJ whole genome shotgun (WGS) entry which is preliminary data.</text>
</comment>
<dbReference type="Proteomes" id="UP000479710">
    <property type="component" value="Unassembled WGS sequence"/>
</dbReference>
<dbReference type="Gene3D" id="1.20.1250.20">
    <property type="entry name" value="MFS general substrate transporter like domains"/>
    <property type="match status" value="1"/>
</dbReference>